<gene>
    <name evidence="1" type="ORF">BamIOP4010DRAFT_2906</name>
</gene>
<evidence type="ECO:0000313" key="1">
    <source>
        <dbReference type="EMBL" id="EDT03559.1"/>
    </source>
</evidence>
<reference evidence="1 2" key="1">
    <citation type="submission" date="2008-03" db="EMBL/GenBank/DDBJ databases">
        <title>Sequencing of the draft genome and assembly of Burkholderia ambifaria IOP40-10.</title>
        <authorList>
            <consortium name="US DOE Joint Genome Institute (JGI-PGF)"/>
            <person name="Copeland A."/>
            <person name="Lucas S."/>
            <person name="Lapidus A."/>
            <person name="Glavina del Rio T."/>
            <person name="Dalin E."/>
            <person name="Tice H."/>
            <person name="Bruce D."/>
            <person name="Goodwin L."/>
            <person name="Pitluck S."/>
            <person name="Larimer F."/>
            <person name="Land M.L."/>
            <person name="Hauser L."/>
            <person name="Tiedje J."/>
            <person name="Richardson P."/>
        </authorList>
    </citation>
    <scope>NUCLEOTIDE SEQUENCE [LARGE SCALE GENOMIC DNA]</scope>
    <source>
        <strain evidence="1 2">IOP40-10</strain>
    </source>
</reference>
<sequence>MRSCVGCGDLVQCNRDDARADYRFVIRSDMRPRYRRKIRQWELAKSGSLPRLPSMISSA</sequence>
<name>B1FFU6_9BURK</name>
<comment type="caution">
    <text evidence="1">The sequence shown here is derived from an EMBL/GenBank/DDBJ whole genome shotgun (WGS) entry which is preliminary data.</text>
</comment>
<dbReference type="Proteomes" id="UP000005463">
    <property type="component" value="Unassembled WGS sequence"/>
</dbReference>
<dbReference type="EMBL" id="ABLC01000065">
    <property type="protein sequence ID" value="EDT03559.1"/>
    <property type="molecule type" value="Genomic_DNA"/>
</dbReference>
<evidence type="ECO:0000313" key="2">
    <source>
        <dbReference type="Proteomes" id="UP000005463"/>
    </source>
</evidence>
<organism evidence="1 2">
    <name type="scientific">Burkholderia ambifaria IOP40-10</name>
    <dbReference type="NCBI Taxonomy" id="396596"/>
    <lineage>
        <taxon>Bacteria</taxon>
        <taxon>Pseudomonadati</taxon>
        <taxon>Pseudomonadota</taxon>
        <taxon>Betaproteobacteria</taxon>
        <taxon>Burkholderiales</taxon>
        <taxon>Burkholderiaceae</taxon>
        <taxon>Burkholderia</taxon>
        <taxon>Burkholderia cepacia complex</taxon>
    </lineage>
</organism>
<protein>
    <submittedName>
        <fullName evidence="1">Uncharacterized protein</fullName>
    </submittedName>
</protein>
<accession>B1FFU6</accession>
<proteinExistence type="predicted"/>
<dbReference type="AlphaFoldDB" id="B1FFU6"/>